<dbReference type="Pfam" id="PF16113">
    <property type="entry name" value="ECH_2"/>
    <property type="match status" value="1"/>
</dbReference>
<keyword evidence="3" id="KW-0378">Hydrolase</keyword>
<dbReference type="InterPro" id="IPR032259">
    <property type="entry name" value="HIBYL-CoA-H"/>
</dbReference>
<dbReference type="SUPFAM" id="SSF52096">
    <property type="entry name" value="ClpP/crotonase"/>
    <property type="match status" value="1"/>
</dbReference>
<dbReference type="STRING" id="394221.Mmar10_1543"/>
<dbReference type="AlphaFoldDB" id="Q0APF2"/>
<protein>
    <recommendedName>
        <fullName evidence="2">3-hydroxyisobutyryl-CoA hydrolase</fullName>
        <ecNumber evidence="2">3.1.2.4</ecNumber>
    </recommendedName>
</protein>
<keyword evidence="5" id="KW-0413">Isomerase</keyword>
<comment type="catalytic activity">
    <reaction evidence="1">
        <text>3-hydroxy-2-methylpropanoyl-CoA + H2O = 3-hydroxy-2-methylpropanoate + CoA + H(+)</text>
        <dbReference type="Rhea" id="RHEA:20888"/>
        <dbReference type="ChEBI" id="CHEBI:11805"/>
        <dbReference type="ChEBI" id="CHEBI:15377"/>
        <dbReference type="ChEBI" id="CHEBI:15378"/>
        <dbReference type="ChEBI" id="CHEBI:57287"/>
        <dbReference type="ChEBI" id="CHEBI:57340"/>
        <dbReference type="EC" id="3.1.2.4"/>
    </reaction>
</comment>
<evidence type="ECO:0000313" key="6">
    <source>
        <dbReference type="Proteomes" id="UP000001964"/>
    </source>
</evidence>
<name>Q0APF2_MARMM</name>
<dbReference type="CDD" id="cd06558">
    <property type="entry name" value="crotonase-like"/>
    <property type="match status" value="1"/>
</dbReference>
<dbReference type="HOGENOM" id="CLU_009834_22_1_5"/>
<dbReference type="KEGG" id="mmr:Mmar10_1543"/>
<sequence>MTETQSQDPEIIARKIGRIGRITLNRPKALNALTHGMCLAMIEALQAWRNDDEVQVIVVDGAGEKGFCAGGDILQLHNSGKAGDDKAWLFWRDEYQLNTLIHHYPKPYVALIDGITMGGGVGVSVHGSHRVAGDRTMLAMPETGIGFHPDVGGAYFLPRLAGEIGTWMGLTGARLKAPDCVAAGLATHYCPSGQYDALIEALESADLTGEDALEVLLEEFSGDPGDSDLSVTGGLIDAAFAGDSVDDILARIEAAGDPWSAKQAKILGTKSPTALKLTLACLRKGADLSFEDVMRQDLRVSSWCLTGTDFYEGVRAVIIDKDQAPKWAPAAADSEIEKAFAPLDAAHEMSFLDEA</sequence>
<dbReference type="PANTHER" id="PTHR43176">
    <property type="entry name" value="3-HYDROXYISOBUTYRYL-COA HYDROLASE-RELATED"/>
    <property type="match status" value="1"/>
</dbReference>
<proteinExistence type="predicted"/>
<dbReference type="InterPro" id="IPR029045">
    <property type="entry name" value="ClpP/crotonase-like_dom_sf"/>
</dbReference>
<dbReference type="RefSeq" id="WP_011643482.1">
    <property type="nucleotide sequence ID" value="NC_008347.1"/>
</dbReference>
<dbReference type="OrthoDB" id="9790967at2"/>
<dbReference type="eggNOG" id="COG1024">
    <property type="taxonomic scope" value="Bacteria"/>
</dbReference>
<dbReference type="GO" id="GO:0016853">
    <property type="term" value="F:isomerase activity"/>
    <property type="evidence" value="ECO:0007669"/>
    <property type="project" value="UniProtKB-KW"/>
</dbReference>
<evidence type="ECO:0000256" key="1">
    <source>
        <dbReference type="ARBA" id="ARBA00001709"/>
    </source>
</evidence>
<dbReference type="Gene3D" id="3.90.226.10">
    <property type="entry name" value="2-enoyl-CoA Hydratase, Chain A, domain 1"/>
    <property type="match status" value="1"/>
</dbReference>
<organism evidence="5 6">
    <name type="scientific">Maricaulis maris (strain MCS10)</name>
    <name type="common">Caulobacter maris</name>
    <dbReference type="NCBI Taxonomy" id="394221"/>
    <lineage>
        <taxon>Bacteria</taxon>
        <taxon>Pseudomonadati</taxon>
        <taxon>Pseudomonadota</taxon>
        <taxon>Alphaproteobacteria</taxon>
        <taxon>Maricaulales</taxon>
        <taxon>Maricaulaceae</taxon>
        <taxon>Maricaulis</taxon>
    </lineage>
</organism>
<dbReference type="PANTHER" id="PTHR43176:SF3">
    <property type="entry name" value="3-HYDROXYISOBUTYRYL-COA HYDROLASE, MITOCHONDRIAL"/>
    <property type="match status" value="1"/>
</dbReference>
<reference evidence="5 6" key="1">
    <citation type="submission" date="2006-08" db="EMBL/GenBank/DDBJ databases">
        <title>Complete sequence of Maricaulis maris MCS10.</title>
        <authorList>
            <consortium name="US DOE Joint Genome Institute"/>
            <person name="Copeland A."/>
            <person name="Lucas S."/>
            <person name="Lapidus A."/>
            <person name="Barry K."/>
            <person name="Detter J.C."/>
            <person name="Glavina del Rio T."/>
            <person name="Hammon N."/>
            <person name="Israni S."/>
            <person name="Dalin E."/>
            <person name="Tice H."/>
            <person name="Pitluck S."/>
            <person name="Saunders E."/>
            <person name="Brettin T."/>
            <person name="Bruce D."/>
            <person name="Han C."/>
            <person name="Tapia R."/>
            <person name="Gilna P."/>
            <person name="Schmutz J."/>
            <person name="Larimer F."/>
            <person name="Land M."/>
            <person name="Hauser L."/>
            <person name="Kyrpides N."/>
            <person name="Mikhailova N."/>
            <person name="Viollier P."/>
            <person name="Stephens C."/>
            <person name="Richardson P."/>
        </authorList>
    </citation>
    <scope>NUCLEOTIDE SEQUENCE [LARGE SCALE GENOMIC DNA]</scope>
    <source>
        <strain evidence="5 6">MCS10</strain>
    </source>
</reference>
<evidence type="ECO:0000256" key="2">
    <source>
        <dbReference type="ARBA" id="ARBA00011915"/>
    </source>
</evidence>
<feature type="domain" description="Enoyl-CoA hydratase/isomerase" evidence="4">
    <location>
        <begin position="19"/>
        <end position="333"/>
    </location>
</feature>
<gene>
    <name evidence="5" type="ordered locus">Mmar10_1543</name>
</gene>
<keyword evidence="6" id="KW-1185">Reference proteome</keyword>
<dbReference type="GO" id="GO:0003860">
    <property type="term" value="F:3-hydroxyisobutyryl-CoA hydrolase activity"/>
    <property type="evidence" value="ECO:0007669"/>
    <property type="project" value="UniProtKB-EC"/>
</dbReference>
<dbReference type="InterPro" id="IPR045004">
    <property type="entry name" value="ECH_dom"/>
</dbReference>
<evidence type="ECO:0000259" key="4">
    <source>
        <dbReference type="Pfam" id="PF16113"/>
    </source>
</evidence>
<evidence type="ECO:0000256" key="3">
    <source>
        <dbReference type="ARBA" id="ARBA00022801"/>
    </source>
</evidence>
<dbReference type="Proteomes" id="UP000001964">
    <property type="component" value="Chromosome"/>
</dbReference>
<dbReference type="EMBL" id="CP000449">
    <property type="protein sequence ID" value="ABI65835.1"/>
    <property type="molecule type" value="Genomic_DNA"/>
</dbReference>
<dbReference type="GO" id="GO:0006574">
    <property type="term" value="P:L-valine catabolic process"/>
    <property type="evidence" value="ECO:0007669"/>
    <property type="project" value="TreeGrafter"/>
</dbReference>
<dbReference type="EC" id="3.1.2.4" evidence="2"/>
<accession>Q0APF2</accession>
<dbReference type="NCBIfam" id="NF004127">
    <property type="entry name" value="PRK05617.1"/>
    <property type="match status" value="1"/>
</dbReference>
<evidence type="ECO:0000313" key="5">
    <source>
        <dbReference type="EMBL" id="ABI65835.1"/>
    </source>
</evidence>